<evidence type="ECO:0000313" key="2">
    <source>
        <dbReference type="Proteomes" id="UP000223445"/>
    </source>
</evidence>
<proteinExistence type="predicted"/>
<dbReference type="Proteomes" id="UP000223445">
    <property type="component" value="Unassembled WGS sequence"/>
</dbReference>
<comment type="caution">
    <text evidence="1">The sequence shown here is derived from an EMBL/GenBank/DDBJ whole genome shotgun (WGS) entry which is preliminary data.</text>
</comment>
<gene>
    <name evidence="1" type="ORF">COE48_27295</name>
</gene>
<accession>A0AB36V400</accession>
<dbReference type="EMBL" id="NUPM01000028">
    <property type="protein sequence ID" value="PGZ00032.1"/>
    <property type="molecule type" value="Genomic_DNA"/>
</dbReference>
<name>A0AB36V400_BACTU</name>
<organism evidence="1 2">
    <name type="scientific">Bacillus thuringiensis</name>
    <dbReference type="NCBI Taxonomy" id="1428"/>
    <lineage>
        <taxon>Bacteria</taxon>
        <taxon>Bacillati</taxon>
        <taxon>Bacillota</taxon>
        <taxon>Bacilli</taxon>
        <taxon>Bacillales</taxon>
        <taxon>Bacillaceae</taxon>
        <taxon>Bacillus</taxon>
        <taxon>Bacillus cereus group</taxon>
    </lineage>
</organism>
<reference evidence="1 2" key="1">
    <citation type="submission" date="2017-09" db="EMBL/GenBank/DDBJ databases">
        <title>Large-scale bioinformatics analysis of Bacillus genomes uncovers conserved roles of natural products in bacterial physiology.</title>
        <authorList>
            <consortium name="Agbiome Team Llc"/>
            <person name="Bleich R.M."/>
            <person name="Grubbs K.J."/>
            <person name="Santa Maria K.C."/>
            <person name="Allen S.E."/>
            <person name="Farag S."/>
            <person name="Shank E.A."/>
            <person name="Bowers A."/>
        </authorList>
    </citation>
    <scope>NUCLEOTIDE SEQUENCE [LARGE SCALE GENOMIC DNA]</scope>
    <source>
        <strain evidence="1 2">AFS030179</strain>
    </source>
</reference>
<evidence type="ECO:0000313" key="1">
    <source>
        <dbReference type="EMBL" id="PGZ00032.1"/>
    </source>
</evidence>
<dbReference type="AlphaFoldDB" id="A0AB36V400"/>
<dbReference type="RefSeq" id="WP_098916728.1">
    <property type="nucleotide sequence ID" value="NZ_NUPM01000028.1"/>
</dbReference>
<protein>
    <submittedName>
        <fullName evidence="1">Uncharacterized protein</fullName>
    </submittedName>
</protein>
<sequence length="67" mass="8090">MKMKSFEHFQQEAGIEVEEKVNLDTKEVMYEYSDETLSSRDIWQSQHLGARLRCARQLNWIMRPNKE</sequence>